<accession>A0ABS1T3W7</accession>
<dbReference type="RefSeq" id="WP_202723755.1">
    <property type="nucleotide sequence ID" value="NZ_BPEX01000031.1"/>
</dbReference>
<protein>
    <submittedName>
        <fullName evidence="1">Uncharacterized protein</fullName>
    </submittedName>
</protein>
<keyword evidence="2" id="KW-1185">Reference proteome</keyword>
<dbReference type="EMBL" id="JAESVD010000017">
    <property type="protein sequence ID" value="MBL4915483.1"/>
    <property type="molecule type" value="Genomic_DNA"/>
</dbReference>
<name>A0ABS1T3W7_9GAMM</name>
<comment type="caution">
    <text evidence="1">The sequence shown here is derived from an EMBL/GenBank/DDBJ whole genome shotgun (WGS) entry which is preliminary data.</text>
</comment>
<sequence length="293" mass="33342">MKMELIPTVQSLLKQDAIRVEGDIALIEAFTKLIDLLSFQYEHPPVFDFNSYPFLDHSARKIPLLSDSINRPLSQQVLYSISLQPERFEVLVHIHSDSTAKPEYTTKPVYTVRKPNLSNLNHALHALYDYIDDSTHFLICQNCKQLVAAELCSDNSCGDFAKTKHSAQHCESTYKQVFDTSFVDRVSITGEVVNVFKGEDEIKFYASSTAWPHPHEPQCYSRVIETLPLTATLDEVHALRDKLEAEQKYPAPCFHCKEEFDEGEAMDLASFVDFDTDEIVCYGCASLHYGVVY</sequence>
<dbReference type="Proteomes" id="UP000604898">
    <property type="component" value="Unassembled WGS sequence"/>
</dbReference>
<gene>
    <name evidence="1" type="ORF">JMA39_20530</name>
</gene>
<proteinExistence type="predicted"/>
<evidence type="ECO:0000313" key="1">
    <source>
        <dbReference type="EMBL" id="MBL4915483.1"/>
    </source>
</evidence>
<evidence type="ECO:0000313" key="2">
    <source>
        <dbReference type="Proteomes" id="UP000604898"/>
    </source>
</evidence>
<reference evidence="1 2" key="1">
    <citation type="submission" date="2021-01" db="EMBL/GenBank/DDBJ databases">
        <title>Genome sequence of Shewanella schlegeliana JCM 11561.</title>
        <authorList>
            <person name="Zhang H."/>
            <person name="Li C."/>
        </authorList>
    </citation>
    <scope>NUCLEOTIDE SEQUENCE [LARGE SCALE GENOMIC DNA]</scope>
    <source>
        <strain evidence="1 2">JCM 11561</strain>
    </source>
</reference>
<organism evidence="1 2">
    <name type="scientific">Shewanella schlegeliana</name>
    <dbReference type="NCBI Taxonomy" id="190308"/>
    <lineage>
        <taxon>Bacteria</taxon>
        <taxon>Pseudomonadati</taxon>
        <taxon>Pseudomonadota</taxon>
        <taxon>Gammaproteobacteria</taxon>
        <taxon>Alteromonadales</taxon>
        <taxon>Shewanellaceae</taxon>
        <taxon>Shewanella</taxon>
    </lineage>
</organism>